<dbReference type="Pfam" id="PF01171">
    <property type="entry name" value="ATP_bind_3"/>
    <property type="match status" value="1"/>
</dbReference>
<comment type="caution">
    <text evidence="10">The sequence shown here is derived from an EMBL/GenBank/DDBJ whole genome shotgun (WGS) entry which is preliminary data.</text>
</comment>
<feature type="domain" description="tRNA(Ile)-lysidine synthase substrate-binding" evidence="9">
    <location>
        <begin position="284"/>
        <end position="352"/>
    </location>
</feature>
<dbReference type="EMBL" id="JAJHNU010000005">
    <property type="protein sequence ID" value="MDN4122679.1"/>
    <property type="molecule type" value="Genomic_DNA"/>
</dbReference>
<keyword evidence="11" id="KW-1185">Reference proteome</keyword>
<name>A0ABT8EN32_9BURK</name>
<evidence type="ECO:0000259" key="9">
    <source>
        <dbReference type="Pfam" id="PF09179"/>
    </source>
</evidence>
<dbReference type="Gene3D" id="1.20.59.20">
    <property type="match status" value="1"/>
</dbReference>
<comment type="similarity">
    <text evidence="7">Belongs to the tRNA(Ile)-lysidine synthase family.</text>
</comment>
<comment type="catalytic activity">
    <reaction evidence="6 7">
        <text>cytidine(34) in tRNA(Ile2) + L-lysine + ATP = lysidine(34) in tRNA(Ile2) + AMP + diphosphate + H(+)</text>
        <dbReference type="Rhea" id="RHEA:43744"/>
        <dbReference type="Rhea" id="RHEA-COMP:10625"/>
        <dbReference type="Rhea" id="RHEA-COMP:10670"/>
        <dbReference type="ChEBI" id="CHEBI:15378"/>
        <dbReference type="ChEBI" id="CHEBI:30616"/>
        <dbReference type="ChEBI" id="CHEBI:32551"/>
        <dbReference type="ChEBI" id="CHEBI:33019"/>
        <dbReference type="ChEBI" id="CHEBI:82748"/>
        <dbReference type="ChEBI" id="CHEBI:83665"/>
        <dbReference type="ChEBI" id="CHEBI:456215"/>
        <dbReference type="EC" id="6.3.4.19"/>
    </reaction>
</comment>
<evidence type="ECO:0000313" key="10">
    <source>
        <dbReference type="EMBL" id="MDN4122679.1"/>
    </source>
</evidence>
<dbReference type="Gene3D" id="3.40.50.620">
    <property type="entry name" value="HUPs"/>
    <property type="match status" value="1"/>
</dbReference>
<evidence type="ECO:0000256" key="5">
    <source>
        <dbReference type="ARBA" id="ARBA00022840"/>
    </source>
</evidence>
<keyword evidence="3 7" id="KW-0819">tRNA processing</keyword>
<dbReference type="InterPro" id="IPR012094">
    <property type="entry name" value="tRNA_Ile_lys_synt"/>
</dbReference>
<dbReference type="Pfam" id="PF09179">
    <property type="entry name" value="TilS"/>
    <property type="match status" value="1"/>
</dbReference>
<evidence type="ECO:0000256" key="3">
    <source>
        <dbReference type="ARBA" id="ARBA00022694"/>
    </source>
</evidence>
<dbReference type="RefSeq" id="WP_266123797.1">
    <property type="nucleotide sequence ID" value="NZ_JAJHNU010000005.1"/>
</dbReference>
<dbReference type="NCBIfam" id="TIGR02432">
    <property type="entry name" value="lysidine_TilS_N"/>
    <property type="match status" value="1"/>
</dbReference>
<dbReference type="PANTHER" id="PTHR43033">
    <property type="entry name" value="TRNA(ILE)-LYSIDINE SYNTHASE-RELATED"/>
    <property type="match status" value="1"/>
</dbReference>
<keyword evidence="2 7" id="KW-0436">Ligase</keyword>
<feature type="domain" description="tRNA(Ile)-lysidine/2-thiocytidine synthase N-terminal" evidence="8">
    <location>
        <begin position="48"/>
        <end position="233"/>
    </location>
</feature>
<dbReference type="PANTHER" id="PTHR43033:SF1">
    <property type="entry name" value="TRNA(ILE)-LYSIDINE SYNTHASE-RELATED"/>
    <property type="match status" value="1"/>
</dbReference>
<dbReference type="EC" id="6.3.4.19" evidence="7"/>
<evidence type="ECO:0000256" key="7">
    <source>
        <dbReference type="HAMAP-Rule" id="MF_01161"/>
    </source>
</evidence>
<proteinExistence type="inferred from homology"/>
<dbReference type="InterPro" id="IPR011063">
    <property type="entry name" value="TilS/TtcA_N"/>
</dbReference>
<gene>
    <name evidence="7 10" type="primary">tilS</name>
    <name evidence="10" type="ORF">LMS43_15410</name>
</gene>
<evidence type="ECO:0000256" key="6">
    <source>
        <dbReference type="ARBA" id="ARBA00048539"/>
    </source>
</evidence>
<evidence type="ECO:0000313" key="11">
    <source>
        <dbReference type="Proteomes" id="UP001168613"/>
    </source>
</evidence>
<accession>A0ABT8EN32</accession>
<dbReference type="InterPro" id="IPR014729">
    <property type="entry name" value="Rossmann-like_a/b/a_fold"/>
</dbReference>
<dbReference type="InterPro" id="IPR012795">
    <property type="entry name" value="tRNA_Ile_lys_synt_N"/>
</dbReference>
<evidence type="ECO:0000256" key="1">
    <source>
        <dbReference type="ARBA" id="ARBA00022490"/>
    </source>
</evidence>
<dbReference type="InterPro" id="IPR015262">
    <property type="entry name" value="tRNA_Ile_lys_synt_subst-bd"/>
</dbReference>
<comment type="domain">
    <text evidence="7">The N-terminal region contains the highly conserved SGGXDS motif, predicted to be a P-loop motif involved in ATP binding.</text>
</comment>
<comment type="function">
    <text evidence="7">Ligates lysine onto the cytidine present at position 34 of the AUA codon-specific tRNA(Ile) that contains the anticodon CAU, in an ATP-dependent manner. Cytidine is converted to lysidine, thus changing the amino acid specificity of the tRNA from methionine to isoleucine.</text>
</comment>
<dbReference type="GO" id="GO:0032267">
    <property type="term" value="F:tRNA(Ile)-lysidine synthase activity"/>
    <property type="evidence" value="ECO:0007669"/>
    <property type="project" value="UniProtKB-EC"/>
</dbReference>
<dbReference type="HAMAP" id="MF_01161">
    <property type="entry name" value="tRNA_Ile_lys_synt"/>
    <property type="match status" value="1"/>
</dbReference>
<dbReference type="Proteomes" id="UP001168613">
    <property type="component" value="Unassembled WGS sequence"/>
</dbReference>
<protein>
    <recommendedName>
        <fullName evidence="7">tRNA(Ile)-lysidine synthase</fullName>
        <ecNumber evidence="7">6.3.4.19</ecNumber>
    </recommendedName>
    <alternativeName>
        <fullName evidence="7">tRNA(Ile)-2-lysyl-cytidine synthase</fullName>
    </alternativeName>
    <alternativeName>
        <fullName evidence="7">tRNA(Ile)-lysidine synthetase</fullName>
    </alternativeName>
</protein>
<keyword evidence="5 7" id="KW-0067">ATP-binding</keyword>
<evidence type="ECO:0000259" key="8">
    <source>
        <dbReference type="Pfam" id="PF01171"/>
    </source>
</evidence>
<comment type="subcellular location">
    <subcellularLocation>
        <location evidence="7">Cytoplasm</location>
    </subcellularLocation>
</comment>
<evidence type="ECO:0000256" key="2">
    <source>
        <dbReference type="ARBA" id="ARBA00022598"/>
    </source>
</evidence>
<sequence length="362" mass="40802">MAVSRKFVLELQHVAQSGQWQADPVLLRALSQSLQPWLKQALEQDRKLAVALSGGADSAMLAVHAHTWAQQHGVGLHYFHIHHGLQGAADGWQQHVHALAQHLRRPCHSLRVHVDSTRFRADGMESAARQARYAGLATLAQQCQISTVLLAHHQDDQAETVLMRLLRGAGPDGLGAMQTVVQRQGLTFWRPWLSVARHHILQAADDFARCTGWLAVQDPTNINPDYTRGAVRDRLTPILDERWPGWQGVLARQARLSQEHSRILQEVAAQDWKGLEPDEQDGFSLAAWRLLSHERQALVLRYWLQRQGLAMPTEARLRDLMRQLRGLHALGHDRHLNVKHGDVSIMCRRGRVFLQTAQASSS</sequence>
<keyword evidence="1 7" id="KW-0963">Cytoplasm</keyword>
<reference evidence="10" key="1">
    <citation type="submission" date="2021-11" db="EMBL/GenBank/DDBJ databases">
        <title>Draft genome sequence of Alcaligenes endophyticus type strain CCUG 75668T.</title>
        <authorList>
            <person name="Salva-Serra F."/>
            <person name="Duran R.E."/>
            <person name="Seeger M."/>
            <person name="Moore E.R.B."/>
            <person name="Jaen-Luchoro D."/>
        </authorList>
    </citation>
    <scope>NUCLEOTIDE SEQUENCE</scope>
    <source>
        <strain evidence="10">CCUG 75668</strain>
    </source>
</reference>
<dbReference type="SUPFAM" id="SSF52402">
    <property type="entry name" value="Adenine nucleotide alpha hydrolases-like"/>
    <property type="match status" value="1"/>
</dbReference>
<dbReference type="CDD" id="cd01992">
    <property type="entry name" value="TilS_N"/>
    <property type="match status" value="1"/>
</dbReference>
<feature type="binding site" evidence="7">
    <location>
        <begin position="53"/>
        <end position="58"/>
    </location>
    <ligand>
        <name>ATP</name>
        <dbReference type="ChEBI" id="CHEBI:30616"/>
    </ligand>
</feature>
<evidence type="ECO:0000256" key="4">
    <source>
        <dbReference type="ARBA" id="ARBA00022741"/>
    </source>
</evidence>
<dbReference type="SUPFAM" id="SSF82829">
    <property type="entry name" value="MesJ substrate recognition domain-like"/>
    <property type="match status" value="1"/>
</dbReference>
<organism evidence="10 11">
    <name type="scientific">Alcaligenes endophyticus</name>
    <dbReference type="NCBI Taxonomy" id="1929088"/>
    <lineage>
        <taxon>Bacteria</taxon>
        <taxon>Pseudomonadati</taxon>
        <taxon>Pseudomonadota</taxon>
        <taxon>Betaproteobacteria</taxon>
        <taxon>Burkholderiales</taxon>
        <taxon>Alcaligenaceae</taxon>
        <taxon>Alcaligenes</taxon>
    </lineage>
</organism>
<keyword evidence="4 7" id="KW-0547">Nucleotide-binding</keyword>